<accession>A0A085ADM3</accession>
<evidence type="ECO:0000313" key="2">
    <source>
        <dbReference type="EMBL" id="KFC08318.1"/>
    </source>
</evidence>
<keyword evidence="3" id="KW-1185">Reference proteome</keyword>
<protein>
    <submittedName>
        <fullName evidence="2">Putative phage protein</fullName>
    </submittedName>
</protein>
<dbReference type="Proteomes" id="UP000028630">
    <property type="component" value="Unassembled WGS sequence"/>
</dbReference>
<name>A0A085ADM3_9ENTR</name>
<sequence length="100" mass="11083">MEAVEIPLVADNQTFATTLNGTVYRLSIMWRGVYWVLDIADGNGDAIIFGIPMITGADLLAQYRYLNLGFSLVVLCDVAGQENPTQFDLGTFSHLYVFTE</sequence>
<dbReference type="EMBL" id="JMTB01000053">
    <property type="protein sequence ID" value="KFC08318.1"/>
    <property type="molecule type" value="Genomic_DNA"/>
</dbReference>
<evidence type="ECO:0000313" key="3">
    <source>
        <dbReference type="Proteomes" id="UP000028630"/>
    </source>
</evidence>
<evidence type="ECO:0000259" key="1">
    <source>
        <dbReference type="Pfam" id="PF22479"/>
    </source>
</evidence>
<organism evidence="2 3">
    <name type="scientific">Trabulsiella guamensis ATCC 49490</name>
    <dbReference type="NCBI Taxonomy" id="1005994"/>
    <lineage>
        <taxon>Bacteria</taxon>
        <taxon>Pseudomonadati</taxon>
        <taxon>Pseudomonadota</taxon>
        <taxon>Gammaproteobacteria</taxon>
        <taxon>Enterobacterales</taxon>
        <taxon>Enterobacteriaceae</taxon>
        <taxon>Trabulsiella</taxon>
    </lineage>
</organism>
<dbReference type="AlphaFoldDB" id="A0A085ADM3"/>
<comment type="caution">
    <text evidence="2">The sequence shown here is derived from an EMBL/GenBank/DDBJ whole genome shotgun (WGS) entry which is preliminary data.</text>
</comment>
<dbReference type="Pfam" id="PF22479">
    <property type="entry name" value="Pam3_gp18"/>
    <property type="match status" value="1"/>
</dbReference>
<dbReference type="RefSeq" id="WP_038155312.1">
    <property type="nucleotide sequence ID" value="NZ_JMTB01000053.1"/>
</dbReference>
<gene>
    <name evidence="2" type="ORF">GTGU_01456</name>
</gene>
<reference evidence="3" key="1">
    <citation type="submission" date="2014-05" db="EMBL/GenBank/DDBJ databases">
        <title>ATOL: Assembling a taxonomically balanced genome-scale reconstruction of the evolutionary history of the Enterobacteriaceae.</title>
        <authorList>
            <person name="Plunkett G. III"/>
            <person name="Neeno-Eckwall E.C."/>
            <person name="Glasner J.D."/>
            <person name="Perna N.T."/>
        </authorList>
    </citation>
    <scope>NUCLEOTIDE SEQUENCE [LARGE SCALE GENOMIC DNA]</scope>
    <source>
        <strain evidence="3">ATCC 49490</strain>
    </source>
</reference>
<proteinExistence type="predicted"/>
<dbReference type="OrthoDB" id="5465444at2"/>
<dbReference type="eggNOG" id="ENOG50334GX">
    <property type="taxonomic scope" value="Bacteria"/>
</dbReference>
<feature type="domain" description="Cyanophage baseplate Pam3 plug gp18" evidence="1">
    <location>
        <begin position="5"/>
        <end position="100"/>
    </location>
</feature>
<dbReference type="InterPro" id="IPR054252">
    <property type="entry name" value="Pam3_gp18"/>
</dbReference>